<gene>
    <name evidence="1" type="ORF">RCO7_14902</name>
</gene>
<name>A0A1E1L998_9HELO</name>
<comment type="caution">
    <text evidence="1">The sequence shown here is derived from an EMBL/GenBank/DDBJ whole genome shotgun (WGS) entry which is preliminary data.</text>
</comment>
<evidence type="ECO:0000313" key="1">
    <source>
        <dbReference type="EMBL" id="CZT07153.1"/>
    </source>
</evidence>
<reference evidence="2" key="1">
    <citation type="submission" date="2016-03" db="EMBL/GenBank/DDBJ databases">
        <authorList>
            <person name="Ploux O."/>
        </authorList>
    </citation>
    <scope>NUCLEOTIDE SEQUENCE [LARGE SCALE GENOMIC DNA]</scope>
    <source>
        <strain evidence="2">UK7</strain>
    </source>
</reference>
<organism evidence="1 2">
    <name type="scientific">Rhynchosporium graminicola</name>
    <dbReference type="NCBI Taxonomy" id="2792576"/>
    <lineage>
        <taxon>Eukaryota</taxon>
        <taxon>Fungi</taxon>
        <taxon>Dikarya</taxon>
        <taxon>Ascomycota</taxon>
        <taxon>Pezizomycotina</taxon>
        <taxon>Leotiomycetes</taxon>
        <taxon>Helotiales</taxon>
        <taxon>Ploettnerulaceae</taxon>
        <taxon>Rhynchosporium</taxon>
    </lineage>
</organism>
<dbReference type="AlphaFoldDB" id="A0A1E1L998"/>
<evidence type="ECO:0000313" key="2">
    <source>
        <dbReference type="Proteomes" id="UP000178129"/>
    </source>
</evidence>
<dbReference type="EMBL" id="FJUW01000041">
    <property type="protein sequence ID" value="CZT07153.1"/>
    <property type="molecule type" value="Genomic_DNA"/>
</dbReference>
<sequence length="87" mass="10069">MSFISSNSLQFIRASIDGSLAESSLRLRKRSNKQIMLIRYLIDKQRHEMIACNITKRVPKKEFRDVWRNLSSVLPELTGVGAWCQSN</sequence>
<protein>
    <submittedName>
        <fullName evidence="1">Uncharacterized protein</fullName>
    </submittedName>
</protein>
<keyword evidence="2" id="KW-1185">Reference proteome</keyword>
<dbReference type="InParanoid" id="A0A1E1L998"/>
<accession>A0A1E1L998</accession>
<dbReference type="Proteomes" id="UP000178129">
    <property type="component" value="Unassembled WGS sequence"/>
</dbReference>
<proteinExistence type="predicted"/>